<keyword evidence="2" id="KW-1185">Reference proteome</keyword>
<dbReference type="Proteomes" id="UP000601435">
    <property type="component" value="Unassembled WGS sequence"/>
</dbReference>
<proteinExistence type="predicted"/>
<dbReference type="EMBL" id="CAJNJA010046141">
    <property type="protein sequence ID" value="CAE7814965.1"/>
    <property type="molecule type" value="Genomic_DNA"/>
</dbReference>
<dbReference type="OrthoDB" id="431473at2759"/>
<evidence type="ECO:0000313" key="2">
    <source>
        <dbReference type="Proteomes" id="UP000601435"/>
    </source>
</evidence>
<protein>
    <submittedName>
        <fullName evidence="1">ANK2 protein</fullName>
    </submittedName>
</protein>
<evidence type="ECO:0000313" key="1">
    <source>
        <dbReference type="EMBL" id="CAE7814965.1"/>
    </source>
</evidence>
<gene>
    <name evidence="1" type="primary">ANK2</name>
    <name evidence="1" type="ORF">SNEC2469_LOCUS24180</name>
</gene>
<comment type="caution">
    <text evidence="1">The sequence shown here is derived from an EMBL/GenBank/DDBJ whole genome shotgun (WGS) entry which is preliminary data.</text>
</comment>
<dbReference type="AlphaFoldDB" id="A0A812Z6V2"/>
<accession>A0A812Z6V2</accession>
<name>A0A812Z6V2_9DINO</name>
<sequence>MRPLGRVIRFATRIRTRNVQNARILSWQACGNFTGWCAWCGAGKACCRPGYGPEECSTAPPNAGSESHQCIVPSKQALESLAVVSFTFDLQGLFYAAVQAKDSLKQDLILRSKEIANKIMLNTSQPHQMAMAFSRGSRGFARVQMTIMIPHGGEAVVSFAENRLCSMPSVAKFNADAQNLDGVKFGEEGGTVEIMITNRKVDDGKDCPTDPASMSLRRRHMQGQAQVWLPWLATGLFGGSADSLSSCL</sequence>
<reference evidence="1" key="1">
    <citation type="submission" date="2021-02" db="EMBL/GenBank/DDBJ databases">
        <authorList>
            <person name="Dougan E. K."/>
            <person name="Rhodes N."/>
            <person name="Thang M."/>
            <person name="Chan C."/>
        </authorList>
    </citation>
    <scope>NUCLEOTIDE SEQUENCE</scope>
</reference>
<organism evidence="1 2">
    <name type="scientific">Symbiodinium necroappetens</name>
    <dbReference type="NCBI Taxonomy" id="1628268"/>
    <lineage>
        <taxon>Eukaryota</taxon>
        <taxon>Sar</taxon>
        <taxon>Alveolata</taxon>
        <taxon>Dinophyceae</taxon>
        <taxon>Suessiales</taxon>
        <taxon>Symbiodiniaceae</taxon>
        <taxon>Symbiodinium</taxon>
    </lineage>
</organism>